<evidence type="ECO:0000259" key="1">
    <source>
        <dbReference type="Pfam" id="PF01510"/>
    </source>
</evidence>
<feature type="domain" description="N-acetylmuramoyl-L-alanine amidase" evidence="1">
    <location>
        <begin position="23"/>
        <end position="150"/>
    </location>
</feature>
<accession>U2MD63</accession>
<dbReference type="OrthoDB" id="9794294at2"/>
<reference evidence="2 3" key="1">
    <citation type="submission" date="2013-07" db="EMBL/GenBank/DDBJ databases">
        <authorList>
            <person name="Weinstock G."/>
            <person name="Sodergren E."/>
            <person name="Wylie T."/>
            <person name="Fulton L."/>
            <person name="Fulton R."/>
            <person name="Fronick C."/>
            <person name="O'Laughlin M."/>
            <person name="Godfrey J."/>
            <person name="Miner T."/>
            <person name="Herter B."/>
            <person name="Appelbaum E."/>
            <person name="Cordes M."/>
            <person name="Lek S."/>
            <person name="Wollam A."/>
            <person name="Pepin K.H."/>
            <person name="Palsikar V.B."/>
            <person name="Mitreva M."/>
            <person name="Wilson R.K."/>
        </authorList>
    </citation>
    <scope>NUCLEOTIDE SEQUENCE [LARGE SCALE GENOMIC DNA]</scope>
    <source>
        <strain evidence="2 3">ATCC 27760</strain>
    </source>
</reference>
<gene>
    <name evidence="2" type="ORF">RUMCAL_00325</name>
</gene>
<dbReference type="Pfam" id="PF01510">
    <property type="entry name" value="Amidase_2"/>
    <property type="match status" value="1"/>
</dbReference>
<dbReference type="GO" id="GO:0009253">
    <property type="term" value="P:peptidoglycan catabolic process"/>
    <property type="evidence" value="ECO:0007669"/>
    <property type="project" value="InterPro"/>
</dbReference>
<evidence type="ECO:0000313" key="2">
    <source>
        <dbReference type="EMBL" id="ERJ97253.1"/>
    </source>
</evidence>
<dbReference type="Gene3D" id="3.40.80.10">
    <property type="entry name" value="Peptidoglycan recognition protein-like"/>
    <property type="match status" value="1"/>
</dbReference>
<sequence length="342" mass="37120">MAFTNSPLVSKVHLSTKYNVRTEKISKITIHHAAGVISFENLLNYVATVGRDMSANYVLSGGKLGLVVEEKNRAWTSSSAWNDQRAVTIEVANSSKGGNWPISDADLNMLIKWCADVCKRNGISKLYYDGTKNGTLTFHEMFANTNCPGPYIKSKANYICHEVNKLIGAKSTTTASTKPSASSTASTSTGKQYHVVTSVYGYISASDAVSDKNRRVTVKPGTYYIYNETSTAVNVTKTKSSPGAWIAKSKNVTASTSSKPQTSIRYDWKKGQAVKLTKQKTQLFANDSTATPAAMLSPGTYYIYDGIKCGLGRFRITTKAENCGKTPVGKYVTGFVSADNFS</sequence>
<dbReference type="Proteomes" id="UP000016662">
    <property type="component" value="Unassembled WGS sequence"/>
</dbReference>
<dbReference type="InterPro" id="IPR036505">
    <property type="entry name" value="Amidase/PGRP_sf"/>
</dbReference>
<dbReference type="eggNOG" id="COG3023">
    <property type="taxonomic scope" value="Bacteria"/>
</dbReference>
<dbReference type="CDD" id="cd06583">
    <property type="entry name" value="PGRP"/>
    <property type="match status" value="1"/>
</dbReference>
<comment type="caution">
    <text evidence="2">The sequence shown here is derived from an EMBL/GenBank/DDBJ whole genome shotgun (WGS) entry which is preliminary data.</text>
</comment>
<dbReference type="HOGENOM" id="CLU_042024_0_0_9"/>
<evidence type="ECO:0000313" key="3">
    <source>
        <dbReference type="Proteomes" id="UP000016662"/>
    </source>
</evidence>
<keyword evidence="3" id="KW-1185">Reference proteome</keyword>
<proteinExistence type="predicted"/>
<dbReference type="InterPro" id="IPR002502">
    <property type="entry name" value="Amidase_domain"/>
</dbReference>
<name>U2MD63_9FIRM</name>
<dbReference type="PATRIC" id="fig|411473.3.peg.252"/>
<dbReference type="AlphaFoldDB" id="U2MD63"/>
<dbReference type="GO" id="GO:0008745">
    <property type="term" value="F:N-acetylmuramoyl-L-alanine amidase activity"/>
    <property type="evidence" value="ECO:0007669"/>
    <property type="project" value="InterPro"/>
</dbReference>
<dbReference type="SUPFAM" id="SSF55846">
    <property type="entry name" value="N-acetylmuramoyl-L-alanine amidase-like"/>
    <property type="match status" value="1"/>
</dbReference>
<dbReference type="STRING" id="411473.RUMCAL_00325"/>
<dbReference type="EMBL" id="AWVF01000031">
    <property type="protein sequence ID" value="ERJ97253.1"/>
    <property type="molecule type" value="Genomic_DNA"/>
</dbReference>
<organism evidence="2 3">
    <name type="scientific">Ruminococcus callidus ATCC 27760</name>
    <dbReference type="NCBI Taxonomy" id="411473"/>
    <lineage>
        <taxon>Bacteria</taxon>
        <taxon>Bacillati</taxon>
        <taxon>Bacillota</taxon>
        <taxon>Clostridia</taxon>
        <taxon>Eubacteriales</taxon>
        <taxon>Oscillospiraceae</taxon>
        <taxon>Ruminococcus</taxon>
    </lineage>
</organism>
<dbReference type="RefSeq" id="WP_021681930.1">
    <property type="nucleotide sequence ID" value="NZ_KI260389.1"/>
</dbReference>
<protein>
    <submittedName>
        <fullName evidence="2">N-acetylmuramoyl-L-alanine amidase</fullName>
    </submittedName>
</protein>